<proteinExistence type="predicted"/>
<reference evidence="2" key="1">
    <citation type="submission" date="2021-05" db="EMBL/GenBank/DDBJ databases">
        <authorList>
            <person name="Alioto T."/>
            <person name="Alioto T."/>
            <person name="Gomez Garrido J."/>
        </authorList>
    </citation>
    <scope>NUCLEOTIDE SEQUENCE</scope>
</reference>
<sequence length="114" mass="12772">MRFVLVGDSSLNALGLPFAIYHCNMVLLARANPGHRKNRIFPGANPPYPVANRRVARGTLPAGHFSLSLSRNRTKNGPIPARQKRAHRRAAHFDGQEKAKIHKNPDRANHKNLR</sequence>
<evidence type="ECO:0000313" key="2">
    <source>
        <dbReference type="EMBL" id="CAG6530197.1"/>
    </source>
</evidence>
<evidence type="ECO:0000256" key="1">
    <source>
        <dbReference type="SAM" id="MobiDB-lite"/>
    </source>
</evidence>
<feature type="compositionally biased region" description="Basic and acidic residues" evidence="1">
    <location>
        <begin position="91"/>
        <end position="114"/>
    </location>
</feature>
<dbReference type="AlphaFoldDB" id="A0A8D8MIS5"/>
<dbReference type="EMBL" id="HBUE01201837">
    <property type="protein sequence ID" value="CAG6530197.1"/>
    <property type="molecule type" value="Transcribed_RNA"/>
</dbReference>
<organism evidence="2">
    <name type="scientific">Culex pipiens</name>
    <name type="common">House mosquito</name>
    <dbReference type="NCBI Taxonomy" id="7175"/>
    <lineage>
        <taxon>Eukaryota</taxon>
        <taxon>Metazoa</taxon>
        <taxon>Ecdysozoa</taxon>
        <taxon>Arthropoda</taxon>
        <taxon>Hexapoda</taxon>
        <taxon>Insecta</taxon>
        <taxon>Pterygota</taxon>
        <taxon>Neoptera</taxon>
        <taxon>Endopterygota</taxon>
        <taxon>Diptera</taxon>
        <taxon>Nematocera</taxon>
        <taxon>Culicoidea</taxon>
        <taxon>Culicidae</taxon>
        <taxon>Culicinae</taxon>
        <taxon>Culicini</taxon>
        <taxon>Culex</taxon>
        <taxon>Culex</taxon>
    </lineage>
</organism>
<name>A0A8D8MIS5_CULPI</name>
<accession>A0A8D8MIS5</accession>
<feature type="region of interest" description="Disordered" evidence="1">
    <location>
        <begin position="63"/>
        <end position="114"/>
    </location>
</feature>
<protein>
    <submittedName>
        <fullName evidence="2">(northern house mosquito) hypothetical protein</fullName>
    </submittedName>
</protein>
<dbReference type="EMBL" id="HBUE01308017">
    <property type="protein sequence ID" value="CAG6582006.1"/>
    <property type="molecule type" value="Transcribed_RNA"/>
</dbReference>